<dbReference type="InterPro" id="IPR022742">
    <property type="entry name" value="Hydrolase_4"/>
</dbReference>
<reference evidence="2" key="1">
    <citation type="submission" date="2018-05" db="EMBL/GenBank/DDBJ databases">
        <authorList>
            <person name="Lanie J.A."/>
            <person name="Ng W.-L."/>
            <person name="Kazmierczak K.M."/>
            <person name="Andrzejewski T.M."/>
            <person name="Davidsen T.M."/>
            <person name="Wayne K.J."/>
            <person name="Tettelin H."/>
            <person name="Glass J.I."/>
            <person name="Rusch D."/>
            <person name="Podicherti R."/>
            <person name="Tsui H.-C.T."/>
            <person name="Winkler M.E."/>
        </authorList>
    </citation>
    <scope>NUCLEOTIDE SEQUENCE</scope>
</reference>
<organism evidence="2">
    <name type="scientific">marine metagenome</name>
    <dbReference type="NCBI Taxonomy" id="408172"/>
    <lineage>
        <taxon>unclassified sequences</taxon>
        <taxon>metagenomes</taxon>
        <taxon>ecological metagenomes</taxon>
    </lineage>
</organism>
<protein>
    <recommendedName>
        <fullName evidence="1">Serine aminopeptidase S33 domain-containing protein</fullName>
    </recommendedName>
</protein>
<name>A0A382DPM8_9ZZZZ</name>
<dbReference type="SUPFAM" id="SSF53474">
    <property type="entry name" value="alpha/beta-Hydrolases"/>
    <property type="match status" value="1"/>
</dbReference>
<accession>A0A382DPM8</accession>
<dbReference type="Gene3D" id="3.40.50.1820">
    <property type="entry name" value="alpha/beta hydrolase"/>
    <property type="match status" value="1"/>
</dbReference>
<feature type="non-terminal residue" evidence="2">
    <location>
        <position position="294"/>
    </location>
</feature>
<evidence type="ECO:0000313" key="2">
    <source>
        <dbReference type="EMBL" id="SVB40175.1"/>
    </source>
</evidence>
<dbReference type="AlphaFoldDB" id="A0A382DPM8"/>
<dbReference type="InterPro" id="IPR051044">
    <property type="entry name" value="MAG_DAG_Lipase"/>
</dbReference>
<gene>
    <name evidence="2" type="ORF">METZ01_LOCUS193029</name>
</gene>
<proteinExistence type="predicted"/>
<dbReference type="EMBL" id="UINC01040383">
    <property type="protein sequence ID" value="SVB40175.1"/>
    <property type="molecule type" value="Genomic_DNA"/>
</dbReference>
<sequence length="294" mass="33840">MTSPQMLELTELHNFKSPEGAKVFSYKTLDGVNLRVSIWNKDSKKGSLLLQSGRTEFTEKYFEVIDEFLQRDLCVAMFDWRGQGLSDRLTKNRFIGHVNDFSEYDKEFQEILKEVYSDLCPKPWIGMGHSMGGCLLVSAEVKNPNSFDAMILCAPMLSMHISTKNEILALIIGFLSKLGFRNQPFETPEWDEIKGWRERPFEENEVTSDKKRYERSANLLRKNEKLAVGGLTIGWVHEAIKRIRLIRRSKWLEKIKCPTLLLNATKDQLVSSSLNKKMCSKNTNIIVADIEGEH</sequence>
<feature type="domain" description="Serine aminopeptidase S33" evidence="1">
    <location>
        <begin position="43"/>
        <end position="280"/>
    </location>
</feature>
<dbReference type="Pfam" id="PF12146">
    <property type="entry name" value="Hydrolase_4"/>
    <property type="match status" value="1"/>
</dbReference>
<evidence type="ECO:0000259" key="1">
    <source>
        <dbReference type="Pfam" id="PF12146"/>
    </source>
</evidence>
<dbReference type="PANTHER" id="PTHR11614">
    <property type="entry name" value="PHOSPHOLIPASE-RELATED"/>
    <property type="match status" value="1"/>
</dbReference>
<dbReference type="InterPro" id="IPR029058">
    <property type="entry name" value="AB_hydrolase_fold"/>
</dbReference>